<dbReference type="HOGENOM" id="CLU_1873238_0_0_10"/>
<proteinExistence type="predicted"/>
<dbReference type="Proteomes" id="UP000003586">
    <property type="component" value="Chromosome"/>
</dbReference>
<dbReference type="EMBL" id="CP007035">
    <property type="protein sequence ID" value="AHF17047.1"/>
    <property type="molecule type" value="Genomic_DNA"/>
</dbReference>
<organism evidence="1 2">
    <name type="scientific">Niabella soli DSM 19437</name>
    <dbReference type="NCBI Taxonomy" id="929713"/>
    <lineage>
        <taxon>Bacteria</taxon>
        <taxon>Pseudomonadati</taxon>
        <taxon>Bacteroidota</taxon>
        <taxon>Chitinophagia</taxon>
        <taxon>Chitinophagales</taxon>
        <taxon>Chitinophagaceae</taxon>
        <taxon>Niabella</taxon>
    </lineage>
</organism>
<dbReference type="AlphaFoldDB" id="W0F214"/>
<reference evidence="1 2" key="1">
    <citation type="submission" date="2013-12" db="EMBL/GenBank/DDBJ databases">
        <authorList>
            <consortium name="DOE Joint Genome Institute"/>
            <person name="Eisen J."/>
            <person name="Huntemann M."/>
            <person name="Han J."/>
            <person name="Chen A."/>
            <person name="Kyrpides N."/>
            <person name="Mavromatis K."/>
            <person name="Markowitz V."/>
            <person name="Palaniappan K."/>
            <person name="Ivanova N."/>
            <person name="Schaumberg A."/>
            <person name="Pati A."/>
            <person name="Liolios K."/>
            <person name="Nordberg H.P."/>
            <person name="Cantor M.N."/>
            <person name="Hua S.X."/>
            <person name="Woyke T."/>
        </authorList>
    </citation>
    <scope>NUCLEOTIDE SEQUENCE [LARGE SCALE GENOMIC DNA]</scope>
    <source>
        <strain evidence="2">DSM 19437</strain>
    </source>
</reference>
<evidence type="ECO:0000313" key="1">
    <source>
        <dbReference type="EMBL" id="AHF17047.1"/>
    </source>
</evidence>
<dbReference type="KEGG" id="nso:NIASO_00830"/>
<dbReference type="STRING" id="929713.NIASO_00830"/>
<sequence>MSNCIFPTFIPDQSGIKKWSKKSFSPVGEFRRLFRGRAAAEPLLSSIHSEQTTVFHQRYFFYLIATPGINGSWAPIFYPTDVCIQKNQAGKKSAQGRLIDNQVTGVSTLPPQQGLVATFRNVCSRAWPVKRPEAFV</sequence>
<accession>W0F214</accession>
<protein>
    <submittedName>
        <fullName evidence="1">Uncharacterized protein</fullName>
    </submittedName>
</protein>
<gene>
    <name evidence="1" type="ORF">NIASO_00830</name>
</gene>
<name>W0F214_9BACT</name>
<keyword evidence="2" id="KW-1185">Reference proteome</keyword>
<evidence type="ECO:0000313" key="2">
    <source>
        <dbReference type="Proteomes" id="UP000003586"/>
    </source>
</evidence>